<gene>
    <name evidence="2" type="ORF">DUNSADRAFT_17284</name>
</gene>
<comment type="caution">
    <text evidence="2">The sequence shown here is derived from an EMBL/GenBank/DDBJ whole genome shotgun (WGS) entry which is preliminary data.</text>
</comment>
<dbReference type="EMBL" id="MU070267">
    <property type="protein sequence ID" value="KAF5828645.1"/>
    <property type="molecule type" value="Genomic_DNA"/>
</dbReference>
<sequence length="299" mass="32808">MNVCVKVHAGNTALHKERKEAGRQRGLNGADVNILISLSGGCAHKIMHRRHTPHEVDACAKSSTGDTPLHEAARTNNVEALELLLRKAPLAMTLENADGKIPIELANSHESLLALLPFPLKWLRAVKKKAVKKANYACSSLDKDVHAAAQHANRVLRHAWFWSCSNKGTEAIQSSAASRHRSHTEQCFSSEHGFTDTAGKQVLCELLSTYDVADPGSDFYFPPEDKNEEGDTALMLACKGGSDELVEMLLDAFPDQDLDVKDAKGRAVWHLVPMSRPSVIGLLQKADERQRRLLGEEGL</sequence>
<proteinExistence type="predicted"/>
<name>A0ABQ7G223_DUNSA</name>
<dbReference type="SMART" id="SM00248">
    <property type="entry name" value="ANK"/>
    <property type="match status" value="2"/>
</dbReference>
<feature type="repeat" description="ANK" evidence="1">
    <location>
        <begin position="64"/>
        <end position="87"/>
    </location>
</feature>
<dbReference type="SUPFAM" id="SSF48403">
    <property type="entry name" value="Ankyrin repeat"/>
    <property type="match status" value="1"/>
</dbReference>
<protein>
    <submittedName>
        <fullName evidence="2">Uncharacterized protein</fullName>
    </submittedName>
</protein>
<keyword evidence="3" id="KW-1185">Reference proteome</keyword>
<evidence type="ECO:0000256" key="1">
    <source>
        <dbReference type="PROSITE-ProRule" id="PRU00023"/>
    </source>
</evidence>
<organism evidence="2 3">
    <name type="scientific">Dunaliella salina</name>
    <name type="common">Green alga</name>
    <name type="synonym">Protococcus salinus</name>
    <dbReference type="NCBI Taxonomy" id="3046"/>
    <lineage>
        <taxon>Eukaryota</taxon>
        <taxon>Viridiplantae</taxon>
        <taxon>Chlorophyta</taxon>
        <taxon>core chlorophytes</taxon>
        <taxon>Chlorophyceae</taxon>
        <taxon>CS clade</taxon>
        <taxon>Chlamydomonadales</taxon>
        <taxon>Dunaliellaceae</taxon>
        <taxon>Dunaliella</taxon>
    </lineage>
</organism>
<keyword evidence="1" id="KW-0040">ANK repeat</keyword>
<dbReference type="Proteomes" id="UP000815325">
    <property type="component" value="Unassembled WGS sequence"/>
</dbReference>
<dbReference type="PROSITE" id="PS50297">
    <property type="entry name" value="ANK_REP_REGION"/>
    <property type="match status" value="2"/>
</dbReference>
<dbReference type="Gene3D" id="1.25.40.20">
    <property type="entry name" value="Ankyrin repeat-containing domain"/>
    <property type="match status" value="2"/>
</dbReference>
<dbReference type="InterPro" id="IPR002110">
    <property type="entry name" value="Ankyrin_rpt"/>
</dbReference>
<dbReference type="InterPro" id="IPR036770">
    <property type="entry name" value="Ankyrin_rpt-contain_sf"/>
</dbReference>
<dbReference type="PANTHER" id="PTHR24184:SF11">
    <property type="entry name" value="ANKYRIN REPEAT AND SOCS BOX CONTAINING 3"/>
    <property type="match status" value="1"/>
</dbReference>
<evidence type="ECO:0000313" key="3">
    <source>
        <dbReference type="Proteomes" id="UP000815325"/>
    </source>
</evidence>
<accession>A0ABQ7G223</accession>
<reference evidence="2" key="1">
    <citation type="submission" date="2017-08" db="EMBL/GenBank/DDBJ databases">
        <authorList>
            <person name="Polle J.E."/>
            <person name="Barry K."/>
            <person name="Cushman J."/>
            <person name="Schmutz J."/>
            <person name="Tran D."/>
            <person name="Hathwaick L.T."/>
            <person name="Yim W.C."/>
            <person name="Jenkins J."/>
            <person name="Mckie-Krisberg Z.M."/>
            <person name="Prochnik S."/>
            <person name="Lindquist E."/>
            <person name="Dockter R.B."/>
            <person name="Adam C."/>
            <person name="Molina H."/>
            <person name="Bunkerborg J."/>
            <person name="Jin E."/>
            <person name="Buchheim M."/>
            <person name="Magnuson J."/>
        </authorList>
    </citation>
    <scope>NUCLEOTIDE SEQUENCE</scope>
    <source>
        <strain evidence="2">CCAP 19/18</strain>
    </source>
</reference>
<dbReference type="PANTHER" id="PTHR24184">
    <property type="entry name" value="SI:CH211-189E2.2"/>
    <property type="match status" value="1"/>
</dbReference>
<dbReference type="PROSITE" id="PS50088">
    <property type="entry name" value="ANK_REPEAT"/>
    <property type="match status" value="2"/>
</dbReference>
<evidence type="ECO:0000313" key="2">
    <source>
        <dbReference type="EMBL" id="KAF5828645.1"/>
    </source>
</evidence>
<feature type="repeat" description="ANK" evidence="1">
    <location>
        <begin position="229"/>
        <end position="261"/>
    </location>
</feature>
<dbReference type="Pfam" id="PF00023">
    <property type="entry name" value="Ank"/>
    <property type="match status" value="2"/>
</dbReference>